<organism evidence="3 4">
    <name type="scientific">Naasia aerilata</name>
    <dbReference type="NCBI Taxonomy" id="1162966"/>
    <lineage>
        <taxon>Bacteria</taxon>
        <taxon>Bacillati</taxon>
        <taxon>Actinomycetota</taxon>
        <taxon>Actinomycetes</taxon>
        <taxon>Micrococcales</taxon>
        <taxon>Microbacteriaceae</taxon>
        <taxon>Naasia</taxon>
    </lineage>
</organism>
<proteinExistence type="inferred from homology"/>
<dbReference type="InterPro" id="IPR003488">
    <property type="entry name" value="DprA"/>
</dbReference>
<feature type="domain" description="Smf/DprA SLOG" evidence="2">
    <location>
        <begin position="78"/>
        <end position="252"/>
    </location>
</feature>
<dbReference type="PANTHER" id="PTHR43022:SF1">
    <property type="entry name" value="PROTEIN SMF"/>
    <property type="match status" value="1"/>
</dbReference>
<evidence type="ECO:0000256" key="1">
    <source>
        <dbReference type="ARBA" id="ARBA00006525"/>
    </source>
</evidence>
<dbReference type="InterPro" id="IPR057666">
    <property type="entry name" value="DrpA_SLOG"/>
</dbReference>
<name>A0ABN6XMM2_9MICO</name>
<dbReference type="Proteomes" id="UP001321498">
    <property type="component" value="Chromosome"/>
</dbReference>
<keyword evidence="4" id="KW-1185">Reference proteome</keyword>
<comment type="similarity">
    <text evidence="1">Belongs to the DprA/Smf family.</text>
</comment>
<accession>A0ABN6XMM2</accession>
<evidence type="ECO:0000313" key="3">
    <source>
        <dbReference type="EMBL" id="BDZ45453.1"/>
    </source>
</evidence>
<reference evidence="4" key="1">
    <citation type="journal article" date="2019" name="Int. J. Syst. Evol. Microbiol.">
        <title>The Global Catalogue of Microorganisms (GCM) 10K type strain sequencing project: providing services to taxonomists for standard genome sequencing and annotation.</title>
        <authorList>
            <consortium name="The Broad Institute Genomics Platform"/>
            <consortium name="The Broad Institute Genome Sequencing Center for Infectious Disease"/>
            <person name="Wu L."/>
            <person name="Ma J."/>
        </authorList>
    </citation>
    <scope>NUCLEOTIDE SEQUENCE [LARGE SCALE GENOMIC DNA]</scope>
    <source>
        <strain evidence="4">NBRC 108725</strain>
    </source>
</reference>
<dbReference type="Pfam" id="PF02481">
    <property type="entry name" value="DNA_processg_A"/>
    <property type="match status" value="1"/>
</dbReference>
<gene>
    <name evidence="3" type="ORF">GCM10025866_13620</name>
</gene>
<evidence type="ECO:0000313" key="4">
    <source>
        <dbReference type="Proteomes" id="UP001321498"/>
    </source>
</evidence>
<evidence type="ECO:0000259" key="2">
    <source>
        <dbReference type="Pfam" id="PF02481"/>
    </source>
</evidence>
<dbReference type="Gene3D" id="3.40.50.450">
    <property type="match status" value="1"/>
</dbReference>
<protein>
    <recommendedName>
        <fullName evidence="2">Smf/DprA SLOG domain-containing protein</fullName>
    </recommendedName>
</protein>
<dbReference type="PANTHER" id="PTHR43022">
    <property type="entry name" value="PROTEIN SMF"/>
    <property type="match status" value="1"/>
</dbReference>
<dbReference type="SUPFAM" id="SSF102405">
    <property type="entry name" value="MCP/YpsA-like"/>
    <property type="match status" value="1"/>
</dbReference>
<sequence>MDMEDAAVTRESLALIALLRRSKRWSELKLRLEEHQPSDLLAGELGGGLFTEDVVNQAIEEARHEVATWAARGIAVATPYGGHYPAQLKPVHDYPLMLFSRGVYDDRDERSVAVVGTRKPSDGALQFIREVVPALVEKGHVVVSGLARGVDTAAMQASLDAGGRTVGIIGTGILHSYPAENRSLQERIASDHLLLSQFWPDAPPTKSSFPMRNHVMSAFSSMTLIVEASEHSGTRIQARAATQHARPLIITRAVYLQTVWGRELVERGLDVTVVSSAREAVAAVESIARRATVAEQRRLVTSGA</sequence>
<dbReference type="EMBL" id="AP027731">
    <property type="protein sequence ID" value="BDZ45453.1"/>
    <property type="molecule type" value="Genomic_DNA"/>
</dbReference>